<reference evidence="10 11" key="1">
    <citation type="journal article" date="2013" name="Int. J. Syst. Evol. Microbiol.">
        <title>Marinoscillum luteum sp. nov., isolated from marine sediment.</title>
        <authorList>
            <person name="Cha I.T."/>
            <person name="Park S.J."/>
            <person name="Kim S.J."/>
            <person name="Kim J.G."/>
            <person name="Jung M.Y."/>
            <person name="Shin K.S."/>
            <person name="Kwon K.K."/>
            <person name="Yang S.H."/>
            <person name="Seo Y.S."/>
            <person name="Rhee S.K."/>
        </authorList>
    </citation>
    <scope>NUCLEOTIDE SEQUENCE [LARGE SCALE GENOMIC DNA]</scope>
    <source>
        <strain evidence="10 11">KCTC 23939</strain>
    </source>
</reference>
<keyword evidence="10" id="KW-0547">Nucleotide-binding</keyword>
<comment type="caution">
    <text evidence="10">The sequence shown here is derived from an EMBL/GenBank/DDBJ whole genome shotgun (WGS) entry which is preliminary data.</text>
</comment>
<dbReference type="EMBL" id="JBIPKE010000019">
    <property type="protein sequence ID" value="MFH6985327.1"/>
    <property type="molecule type" value="Genomic_DNA"/>
</dbReference>
<dbReference type="InterPro" id="IPR036890">
    <property type="entry name" value="HATPase_C_sf"/>
</dbReference>
<gene>
    <name evidence="10" type="ORF">ACHKAR_17875</name>
</gene>
<accession>A0ABW7NDA0</accession>
<keyword evidence="6" id="KW-0175">Coiled coil</keyword>
<dbReference type="PROSITE" id="PS50109">
    <property type="entry name" value="HIS_KIN"/>
    <property type="match status" value="1"/>
</dbReference>
<dbReference type="PANTHER" id="PTHR42878:SF15">
    <property type="entry name" value="BACTERIOPHYTOCHROME"/>
    <property type="match status" value="1"/>
</dbReference>
<dbReference type="Pfam" id="PF00512">
    <property type="entry name" value="HisKA"/>
    <property type="match status" value="1"/>
</dbReference>
<evidence type="ECO:0000256" key="3">
    <source>
        <dbReference type="ARBA" id="ARBA00022553"/>
    </source>
</evidence>
<keyword evidence="11" id="KW-1185">Reference proteome</keyword>
<dbReference type="Gene3D" id="3.30.565.10">
    <property type="entry name" value="Histidine kinase-like ATPase, C-terminal domain"/>
    <property type="match status" value="1"/>
</dbReference>
<dbReference type="Gene3D" id="1.10.287.130">
    <property type="match status" value="1"/>
</dbReference>
<dbReference type="InterPro" id="IPR001638">
    <property type="entry name" value="Solute-binding_3/MltF_N"/>
</dbReference>
<dbReference type="Gene3D" id="3.40.190.10">
    <property type="entry name" value="Periplasmic binding protein-like II"/>
    <property type="match status" value="2"/>
</dbReference>
<dbReference type="CDD" id="cd00082">
    <property type="entry name" value="HisKA"/>
    <property type="match status" value="1"/>
</dbReference>
<feature type="signal peptide" evidence="8">
    <location>
        <begin position="1"/>
        <end position="20"/>
    </location>
</feature>
<feature type="coiled-coil region" evidence="6">
    <location>
        <begin position="342"/>
        <end position="376"/>
    </location>
</feature>
<dbReference type="InterPro" id="IPR003661">
    <property type="entry name" value="HisK_dim/P_dom"/>
</dbReference>
<dbReference type="Pfam" id="PF00497">
    <property type="entry name" value="SBP_bac_3"/>
    <property type="match status" value="1"/>
</dbReference>
<evidence type="ECO:0000313" key="10">
    <source>
        <dbReference type="EMBL" id="MFH6985327.1"/>
    </source>
</evidence>
<dbReference type="InterPro" id="IPR003594">
    <property type="entry name" value="HATPase_dom"/>
</dbReference>
<protein>
    <recommendedName>
        <fullName evidence="2">histidine kinase</fullName>
        <ecNumber evidence="2">2.7.13.3</ecNumber>
    </recommendedName>
</protein>
<dbReference type="SMART" id="SM00062">
    <property type="entry name" value="PBPb"/>
    <property type="match status" value="1"/>
</dbReference>
<dbReference type="InterPro" id="IPR004358">
    <property type="entry name" value="Sig_transdc_His_kin-like_C"/>
</dbReference>
<dbReference type="GO" id="GO:0005524">
    <property type="term" value="F:ATP binding"/>
    <property type="evidence" value="ECO:0007669"/>
    <property type="project" value="UniProtKB-KW"/>
</dbReference>
<evidence type="ECO:0000256" key="1">
    <source>
        <dbReference type="ARBA" id="ARBA00000085"/>
    </source>
</evidence>
<keyword evidence="5" id="KW-0418">Kinase</keyword>
<feature type="domain" description="Histidine kinase" evidence="9">
    <location>
        <begin position="383"/>
        <end position="599"/>
    </location>
</feature>
<keyword evidence="8" id="KW-0732">Signal</keyword>
<evidence type="ECO:0000256" key="4">
    <source>
        <dbReference type="ARBA" id="ARBA00022679"/>
    </source>
</evidence>
<sequence>MYRQLFFWTFLFLIPSLAMSQTWGQAQKSKTATLDVYWFTSVPFIYEEQGQLKGLEYDLLMEFTEYLKETHGVELSTRWVEAESFHSILDIMKNPEKPNILGASAFSITEDRKQYLNFSEAYLPDITVLVTGQGTPIARTYQELKEMLDGRVAVTIKGTNYENLLRNLKDQLNIDFETLHIHSDQNILDNIAEDENRFGFIDLPIYLMLIKKGGDLTRQNLYNVRGTGYGVTMPKSSDWQTPFNQFLSDPRYHEKVGLIISRYLGAELYEFIENLYGGTEIGTSILTKEKELQLALIKNANLKLQKDRNVKRVLILGITFVSIFLGVIGFLFFKNRRNTRLLVMQKDQIEEQQNDIRQKNEQLMNRNMQLIALNEEKNVLMKVFAHDLRSPLGHIIGLSDFLNAHAEQMSEEDKELLTQIGTGAKRINQMISKILDVEVAEGARSIVLREQVDITQITQDIVSRYRAAAAQKSIEIELMHRHGDQIIETDHMLLFLVLENLVSNAVKFSNAKTRVRLETERQEGAVLFKVCDQGPGFSEEDRSLLFNRFQKLSAKPTGGEQSIGLGLSIVKKYVGDLGGKVWLETPNGTGSTFIVSLPV</sequence>
<dbReference type="Pfam" id="PF02518">
    <property type="entry name" value="HATPase_c"/>
    <property type="match status" value="1"/>
</dbReference>
<dbReference type="SUPFAM" id="SSF47384">
    <property type="entry name" value="Homodimeric domain of signal transducing histidine kinase"/>
    <property type="match status" value="1"/>
</dbReference>
<evidence type="ECO:0000256" key="6">
    <source>
        <dbReference type="SAM" id="Coils"/>
    </source>
</evidence>
<organism evidence="10 11">
    <name type="scientific">Marinoscillum luteum</name>
    <dbReference type="NCBI Taxonomy" id="861051"/>
    <lineage>
        <taxon>Bacteria</taxon>
        <taxon>Pseudomonadati</taxon>
        <taxon>Bacteroidota</taxon>
        <taxon>Cytophagia</taxon>
        <taxon>Cytophagales</taxon>
        <taxon>Reichenbachiellaceae</taxon>
        <taxon>Marinoscillum</taxon>
    </lineage>
</organism>
<evidence type="ECO:0000313" key="11">
    <source>
        <dbReference type="Proteomes" id="UP001610063"/>
    </source>
</evidence>
<dbReference type="SUPFAM" id="SSF53850">
    <property type="entry name" value="Periplasmic binding protein-like II"/>
    <property type="match status" value="1"/>
</dbReference>
<dbReference type="PRINTS" id="PR00344">
    <property type="entry name" value="BCTRLSENSOR"/>
</dbReference>
<dbReference type="EC" id="2.7.13.3" evidence="2"/>
<keyword evidence="4" id="KW-0808">Transferase</keyword>
<dbReference type="RefSeq" id="WP_395418804.1">
    <property type="nucleotide sequence ID" value="NZ_JBIPKE010000019.1"/>
</dbReference>
<dbReference type="SUPFAM" id="SSF55874">
    <property type="entry name" value="ATPase domain of HSP90 chaperone/DNA topoisomerase II/histidine kinase"/>
    <property type="match status" value="1"/>
</dbReference>
<evidence type="ECO:0000259" key="9">
    <source>
        <dbReference type="PROSITE" id="PS50109"/>
    </source>
</evidence>
<name>A0ABW7NDA0_9BACT</name>
<keyword evidence="7" id="KW-0472">Membrane</keyword>
<dbReference type="InterPro" id="IPR036097">
    <property type="entry name" value="HisK_dim/P_sf"/>
</dbReference>
<dbReference type="InterPro" id="IPR050351">
    <property type="entry name" value="BphY/WalK/GraS-like"/>
</dbReference>
<keyword evidence="7" id="KW-1133">Transmembrane helix</keyword>
<dbReference type="InterPro" id="IPR005467">
    <property type="entry name" value="His_kinase_dom"/>
</dbReference>
<feature type="transmembrane region" description="Helical" evidence="7">
    <location>
        <begin position="313"/>
        <end position="333"/>
    </location>
</feature>
<evidence type="ECO:0000256" key="5">
    <source>
        <dbReference type="ARBA" id="ARBA00022777"/>
    </source>
</evidence>
<evidence type="ECO:0000256" key="8">
    <source>
        <dbReference type="SAM" id="SignalP"/>
    </source>
</evidence>
<feature type="chain" id="PRO_5045420330" description="histidine kinase" evidence="8">
    <location>
        <begin position="21"/>
        <end position="599"/>
    </location>
</feature>
<dbReference type="Proteomes" id="UP001610063">
    <property type="component" value="Unassembled WGS sequence"/>
</dbReference>
<dbReference type="PANTHER" id="PTHR42878">
    <property type="entry name" value="TWO-COMPONENT HISTIDINE KINASE"/>
    <property type="match status" value="1"/>
</dbReference>
<proteinExistence type="predicted"/>
<dbReference type="SMART" id="SM00387">
    <property type="entry name" value="HATPase_c"/>
    <property type="match status" value="1"/>
</dbReference>
<keyword evidence="10" id="KW-0067">ATP-binding</keyword>
<comment type="catalytic activity">
    <reaction evidence="1">
        <text>ATP + protein L-histidine = ADP + protein N-phospho-L-histidine.</text>
        <dbReference type="EC" id="2.7.13.3"/>
    </reaction>
</comment>
<keyword evidence="3" id="KW-0597">Phosphoprotein</keyword>
<evidence type="ECO:0000256" key="7">
    <source>
        <dbReference type="SAM" id="Phobius"/>
    </source>
</evidence>
<dbReference type="SMART" id="SM00388">
    <property type="entry name" value="HisKA"/>
    <property type="match status" value="1"/>
</dbReference>
<keyword evidence="7" id="KW-0812">Transmembrane</keyword>
<evidence type="ECO:0000256" key="2">
    <source>
        <dbReference type="ARBA" id="ARBA00012438"/>
    </source>
</evidence>